<dbReference type="EMBL" id="DROM01000402">
    <property type="protein sequence ID" value="HHH13905.1"/>
    <property type="molecule type" value="Genomic_DNA"/>
</dbReference>
<gene>
    <name evidence="1" type="ORF">ENJ98_06675</name>
</gene>
<dbReference type="AlphaFoldDB" id="A0A7C5N7X7"/>
<name>A0A7C5N7X7_9GAMM</name>
<evidence type="ECO:0000313" key="1">
    <source>
        <dbReference type="EMBL" id="HHH13905.1"/>
    </source>
</evidence>
<dbReference type="InterPro" id="IPR058240">
    <property type="entry name" value="rSAM_sf"/>
</dbReference>
<dbReference type="Proteomes" id="UP000886100">
    <property type="component" value="Unassembled WGS sequence"/>
</dbReference>
<reference evidence="1" key="1">
    <citation type="journal article" date="2020" name="mSystems">
        <title>Genome- and Community-Level Interaction Insights into Carbon Utilization and Element Cycling Functions of Hydrothermarchaeota in Hydrothermal Sediment.</title>
        <authorList>
            <person name="Zhou Z."/>
            <person name="Liu Y."/>
            <person name="Xu W."/>
            <person name="Pan J."/>
            <person name="Luo Z.H."/>
            <person name="Li M."/>
        </authorList>
    </citation>
    <scope>NUCLEOTIDE SEQUENCE [LARGE SCALE GENOMIC DNA]</scope>
    <source>
        <strain evidence="1">HyVt-535</strain>
    </source>
</reference>
<organism evidence="1">
    <name type="scientific">Thiolapillus brandeum</name>
    <dbReference type="NCBI Taxonomy" id="1076588"/>
    <lineage>
        <taxon>Bacteria</taxon>
        <taxon>Pseudomonadati</taxon>
        <taxon>Pseudomonadota</taxon>
        <taxon>Gammaproteobacteria</taxon>
        <taxon>Chromatiales</taxon>
        <taxon>Sedimenticolaceae</taxon>
        <taxon>Thiolapillus</taxon>
    </lineage>
</organism>
<proteinExistence type="predicted"/>
<accession>A0A7C5N7X7</accession>
<sequence length="128" mass="13962">MASSSTFRQSVLSGRVHTLGQYLLARFGERVHKIAINAGFTCPNRDGSKGRGGCTFCNNVSFSPNARREPDVAAQVEAGRAVLARRTGARRFIAYFQAYTNTYGDVAELRRLYEQALSEPDVVGLSVG</sequence>
<feature type="non-terminal residue" evidence="1">
    <location>
        <position position="128"/>
    </location>
</feature>
<comment type="caution">
    <text evidence="1">The sequence shown here is derived from an EMBL/GenBank/DDBJ whole genome shotgun (WGS) entry which is preliminary data.</text>
</comment>
<protein>
    <submittedName>
        <fullName evidence="1">TIGR01212 family radical SAM protein</fullName>
    </submittedName>
</protein>
<dbReference type="SUPFAM" id="SSF102114">
    <property type="entry name" value="Radical SAM enzymes"/>
    <property type="match status" value="1"/>
</dbReference>